<reference evidence="3" key="1">
    <citation type="submission" date="2022-06" db="EMBL/GenBank/DDBJ databases">
        <authorList>
            <consortium name="SYNGENTA / RWTH Aachen University"/>
        </authorList>
    </citation>
    <scope>NUCLEOTIDE SEQUENCE</scope>
</reference>
<evidence type="ECO:0000256" key="2">
    <source>
        <dbReference type="SAM" id="SignalP"/>
    </source>
</evidence>
<evidence type="ECO:0000313" key="3">
    <source>
        <dbReference type="EMBL" id="CAH7669798.1"/>
    </source>
</evidence>
<keyword evidence="4" id="KW-1185">Reference proteome</keyword>
<dbReference type="Proteomes" id="UP001153365">
    <property type="component" value="Unassembled WGS sequence"/>
</dbReference>
<feature type="signal peptide" evidence="2">
    <location>
        <begin position="1"/>
        <end position="24"/>
    </location>
</feature>
<dbReference type="AlphaFoldDB" id="A0AAV0AP33"/>
<evidence type="ECO:0000256" key="1">
    <source>
        <dbReference type="SAM" id="MobiDB-lite"/>
    </source>
</evidence>
<dbReference type="EMBL" id="CALTRL010000811">
    <property type="protein sequence ID" value="CAH7669798.1"/>
    <property type="molecule type" value="Genomic_DNA"/>
</dbReference>
<organism evidence="3 4">
    <name type="scientific">Phakopsora pachyrhizi</name>
    <name type="common">Asian soybean rust disease fungus</name>
    <dbReference type="NCBI Taxonomy" id="170000"/>
    <lineage>
        <taxon>Eukaryota</taxon>
        <taxon>Fungi</taxon>
        <taxon>Dikarya</taxon>
        <taxon>Basidiomycota</taxon>
        <taxon>Pucciniomycotina</taxon>
        <taxon>Pucciniomycetes</taxon>
        <taxon>Pucciniales</taxon>
        <taxon>Phakopsoraceae</taxon>
        <taxon>Phakopsora</taxon>
    </lineage>
</organism>
<gene>
    <name evidence="3" type="ORF">PPACK8108_LOCUS4446</name>
</gene>
<sequence length="104" mass="11644">MRLLRSSSVMAYIMTLLIVELAFGMEVGSVLHEFKPVEASVDGIEKTGEMRPSVNLARPPSKEPTLPRSAPQRAFKAYGIRGIKYNTKVSYLKLSLWKQDTTDV</sequence>
<protein>
    <submittedName>
        <fullName evidence="3">Uncharacterized protein</fullName>
    </submittedName>
</protein>
<feature type="region of interest" description="Disordered" evidence="1">
    <location>
        <begin position="48"/>
        <end position="68"/>
    </location>
</feature>
<feature type="chain" id="PRO_5043628284" evidence="2">
    <location>
        <begin position="25"/>
        <end position="104"/>
    </location>
</feature>
<proteinExistence type="predicted"/>
<keyword evidence="2" id="KW-0732">Signal</keyword>
<name>A0AAV0AP33_PHAPC</name>
<comment type="caution">
    <text evidence="3">The sequence shown here is derived from an EMBL/GenBank/DDBJ whole genome shotgun (WGS) entry which is preliminary data.</text>
</comment>
<accession>A0AAV0AP33</accession>
<evidence type="ECO:0000313" key="4">
    <source>
        <dbReference type="Proteomes" id="UP001153365"/>
    </source>
</evidence>